<dbReference type="RefSeq" id="WP_262581810.1">
    <property type="nucleotide sequence ID" value="NZ_JAOQJV010000012.1"/>
</dbReference>
<comment type="caution">
    <text evidence="3">The sequence shown here is derived from an EMBL/GenBank/DDBJ whole genome shotgun (WGS) entry which is preliminary data.</text>
</comment>
<evidence type="ECO:0000313" key="3">
    <source>
        <dbReference type="EMBL" id="MCU6700420.1"/>
    </source>
</evidence>
<evidence type="ECO:0000259" key="2">
    <source>
        <dbReference type="SMART" id="SM00646"/>
    </source>
</evidence>
<protein>
    <submittedName>
        <fullName evidence="3">N-acetylmuramoyl-L-alanine amidase</fullName>
        <ecNumber evidence="3">3.5.1.28</ecNumber>
    </submittedName>
</protein>
<dbReference type="EC" id="3.5.1.28" evidence="3"/>
<keyword evidence="1 3" id="KW-0378">Hydrolase</keyword>
<evidence type="ECO:0000256" key="1">
    <source>
        <dbReference type="ARBA" id="ARBA00022801"/>
    </source>
</evidence>
<dbReference type="Pfam" id="PF01520">
    <property type="entry name" value="Amidase_3"/>
    <property type="match status" value="1"/>
</dbReference>
<dbReference type="InterPro" id="IPR050695">
    <property type="entry name" value="N-acetylmuramoyl_amidase_3"/>
</dbReference>
<sequence length="227" mass="25352">MRQKIELMITVLLLAGLIFASRKVSRYAASDNVKDVAGNKVVVDAGHGGSDPGKIGINGLEEKEVNLAIAQYVEELLEKEKIEVVMTREKDEMLSEDSGEKTKIGDMKMRVEQINKEKPLLTVSIHQNSYPQEEIKGAQVFYYTHSGEGKKAAEIMQESLLVLDDTNHRKAKANDTYYLLKRTESPTIIVECGFLTNAEEAGLLKQEEYQKKVAEAIVAGIKAYMEK</sequence>
<organism evidence="3 4">
    <name type="scientific">Dorea ammoniilytica</name>
    <dbReference type="NCBI Taxonomy" id="2981788"/>
    <lineage>
        <taxon>Bacteria</taxon>
        <taxon>Bacillati</taxon>
        <taxon>Bacillota</taxon>
        <taxon>Clostridia</taxon>
        <taxon>Lachnospirales</taxon>
        <taxon>Lachnospiraceae</taxon>
        <taxon>Dorea</taxon>
    </lineage>
</organism>
<dbReference type="PANTHER" id="PTHR30404">
    <property type="entry name" value="N-ACETYLMURAMOYL-L-ALANINE AMIDASE"/>
    <property type="match status" value="1"/>
</dbReference>
<dbReference type="SMART" id="SM00646">
    <property type="entry name" value="Ami_3"/>
    <property type="match status" value="1"/>
</dbReference>
<dbReference type="PANTHER" id="PTHR30404:SF0">
    <property type="entry name" value="N-ACETYLMURAMOYL-L-ALANINE AMIDASE AMIC"/>
    <property type="match status" value="1"/>
</dbReference>
<accession>A0ABT2S827</accession>
<name>A0ABT2S827_9FIRM</name>
<dbReference type="Proteomes" id="UP001207605">
    <property type="component" value="Unassembled WGS sequence"/>
</dbReference>
<dbReference type="GO" id="GO:0008745">
    <property type="term" value="F:N-acetylmuramoyl-L-alanine amidase activity"/>
    <property type="evidence" value="ECO:0007669"/>
    <property type="project" value="UniProtKB-EC"/>
</dbReference>
<feature type="domain" description="MurNAc-LAA" evidence="2">
    <location>
        <begin position="111"/>
        <end position="222"/>
    </location>
</feature>
<dbReference type="Gene3D" id="3.40.630.40">
    <property type="entry name" value="Zn-dependent exopeptidases"/>
    <property type="match status" value="1"/>
</dbReference>
<dbReference type="CDD" id="cd02696">
    <property type="entry name" value="MurNAc-LAA"/>
    <property type="match status" value="1"/>
</dbReference>
<reference evidence="3 4" key="1">
    <citation type="journal article" date="2021" name="ISME Commun">
        <title>Automated analysis of genomic sequences facilitates high-throughput and comprehensive description of bacteria.</title>
        <authorList>
            <person name="Hitch T.C.A."/>
        </authorList>
    </citation>
    <scope>NUCLEOTIDE SEQUENCE [LARGE SCALE GENOMIC DNA]</scope>
    <source>
        <strain evidence="3 4">Sanger_02</strain>
    </source>
</reference>
<dbReference type="SUPFAM" id="SSF53187">
    <property type="entry name" value="Zn-dependent exopeptidases"/>
    <property type="match status" value="1"/>
</dbReference>
<keyword evidence="4" id="KW-1185">Reference proteome</keyword>
<gene>
    <name evidence="3" type="ORF">OCV65_09285</name>
</gene>
<evidence type="ECO:0000313" key="4">
    <source>
        <dbReference type="Proteomes" id="UP001207605"/>
    </source>
</evidence>
<dbReference type="InterPro" id="IPR002508">
    <property type="entry name" value="MurNAc-LAA_cat"/>
</dbReference>
<dbReference type="EMBL" id="JAOQJV010000012">
    <property type="protein sequence ID" value="MCU6700420.1"/>
    <property type="molecule type" value="Genomic_DNA"/>
</dbReference>
<proteinExistence type="predicted"/>